<dbReference type="PANTHER" id="PTHR35004">
    <property type="entry name" value="TRANSPOSASE RV3428C-RELATED"/>
    <property type="match status" value="1"/>
</dbReference>
<evidence type="ECO:0000256" key="1">
    <source>
        <dbReference type="SAM" id="MobiDB-lite"/>
    </source>
</evidence>
<dbReference type="EMBL" id="CASHTH010001313">
    <property type="protein sequence ID" value="CAI8013931.1"/>
    <property type="molecule type" value="Genomic_DNA"/>
</dbReference>
<dbReference type="Gene3D" id="3.30.420.10">
    <property type="entry name" value="Ribonuclease H-like superfamily/Ribonuclease H"/>
    <property type="match status" value="1"/>
</dbReference>
<gene>
    <name evidence="3" type="ORF">GBAR_LOCUS8769</name>
</gene>
<dbReference type="PROSITE" id="PS50994">
    <property type="entry name" value="INTEGRASE"/>
    <property type="match status" value="1"/>
</dbReference>
<dbReference type="InterPro" id="IPR012337">
    <property type="entry name" value="RNaseH-like_sf"/>
</dbReference>
<dbReference type="InterPro" id="IPR036397">
    <property type="entry name" value="RNaseH_sf"/>
</dbReference>
<accession>A0AA35WE40</accession>
<reference evidence="3" key="1">
    <citation type="submission" date="2023-03" db="EMBL/GenBank/DDBJ databases">
        <authorList>
            <person name="Steffen K."/>
            <person name="Cardenas P."/>
        </authorList>
    </citation>
    <scope>NUCLEOTIDE SEQUENCE</scope>
</reference>
<name>A0AA35WE40_GEOBA</name>
<dbReference type="AlphaFoldDB" id="A0AA35WE40"/>
<dbReference type="InterPro" id="IPR001584">
    <property type="entry name" value="Integrase_cat-core"/>
</dbReference>
<evidence type="ECO:0000313" key="3">
    <source>
        <dbReference type="EMBL" id="CAI8013931.1"/>
    </source>
</evidence>
<evidence type="ECO:0000313" key="4">
    <source>
        <dbReference type="Proteomes" id="UP001174909"/>
    </source>
</evidence>
<sequence length="315" mass="35557">MEGKTQEAAAAKAGMSVRSARKWQNGPLPSQAKSEHWWRTRPDPFDGVWEDETPPLLRNDPTGKLKATTIIDWLADQHPGRFSASQLRTLQRRLQDWRALHGPDREVYFPQEHPLGREAQFDFTHCGELRVTVAGQPHTHLLFQLILSHSGWRYAEVVASETFLALQQGLQAALWTLGGVPEVVRSDNTSAATHELRNSRGRALNDNYAALLDHYGLRSTRINPGQSHENGVAEHAHYRLKDAIDQALMLRGSRDFDTVDDYADFVRQMVERRNRLVEGKLEQEMACLRSLPPAPVPEYANYQSNPRCAGGAPSR</sequence>
<comment type="caution">
    <text evidence="3">The sequence shown here is derived from an EMBL/GenBank/DDBJ whole genome shotgun (WGS) entry which is preliminary data.</text>
</comment>
<dbReference type="GO" id="GO:0003676">
    <property type="term" value="F:nucleic acid binding"/>
    <property type="evidence" value="ECO:0007669"/>
    <property type="project" value="InterPro"/>
</dbReference>
<evidence type="ECO:0000259" key="2">
    <source>
        <dbReference type="PROSITE" id="PS50994"/>
    </source>
</evidence>
<dbReference type="NCBIfam" id="NF033546">
    <property type="entry name" value="transpos_IS21"/>
    <property type="match status" value="1"/>
</dbReference>
<organism evidence="3 4">
    <name type="scientific">Geodia barretti</name>
    <name type="common">Barrett's horny sponge</name>
    <dbReference type="NCBI Taxonomy" id="519541"/>
    <lineage>
        <taxon>Eukaryota</taxon>
        <taxon>Metazoa</taxon>
        <taxon>Porifera</taxon>
        <taxon>Demospongiae</taxon>
        <taxon>Heteroscleromorpha</taxon>
        <taxon>Tetractinellida</taxon>
        <taxon>Astrophorina</taxon>
        <taxon>Geodiidae</taxon>
        <taxon>Geodia</taxon>
    </lineage>
</organism>
<keyword evidence="4" id="KW-1185">Reference proteome</keyword>
<feature type="region of interest" description="Disordered" evidence="1">
    <location>
        <begin position="1"/>
        <end position="39"/>
    </location>
</feature>
<proteinExistence type="predicted"/>
<dbReference type="SUPFAM" id="SSF53098">
    <property type="entry name" value="Ribonuclease H-like"/>
    <property type="match status" value="1"/>
</dbReference>
<dbReference type="Proteomes" id="UP001174909">
    <property type="component" value="Unassembled WGS sequence"/>
</dbReference>
<feature type="domain" description="Integrase catalytic" evidence="2">
    <location>
        <begin position="110"/>
        <end position="303"/>
    </location>
</feature>
<dbReference type="GO" id="GO:0015074">
    <property type="term" value="P:DNA integration"/>
    <property type="evidence" value="ECO:0007669"/>
    <property type="project" value="InterPro"/>
</dbReference>
<dbReference type="PANTHER" id="PTHR35004:SF7">
    <property type="entry name" value="INTEGRASE PROTEIN"/>
    <property type="match status" value="1"/>
</dbReference>
<protein>
    <submittedName>
        <fullName evidence="3">Uncharacterized protein y4jA/y4nE/y4sE</fullName>
    </submittedName>
</protein>